<gene>
    <name evidence="4" type="ORF">KSB_94860</name>
</gene>
<dbReference type="Gene3D" id="1.10.3880.10">
    <property type="entry name" value="Fe(II) trafficking protein YggX"/>
    <property type="match status" value="2"/>
</dbReference>
<name>A0ABQ3V6Z5_9CHLR</name>
<feature type="compositionally biased region" description="Gly residues" evidence="3">
    <location>
        <begin position="181"/>
        <end position="201"/>
    </location>
</feature>
<accession>A0ABQ3V6Z5</accession>
<sequence length="201" mass="22338">MPRMVYCVKLKQELPGLDKAPFPGELGQRIYDNVSQQAWQMWPNRSMQIIADRGLNMADPQARKAMRQEMEKFFFGESEQAKPAQAGQSGPHIVFCAKLQRELPGLDKPPFPGPLGQRIYESISKQAWDMWPAQSTLIINHYGLNMADPESRKILREQMEDFFFGKDARMPEGWAPEEVGAGAGGGGASRKGGGGGAARKK</sequence>
<evidence type="ECO:0000256" key="1">
    <source>
        <dbReference type="ARBA" id="ARBA00023004"/>
    </source>
</evidence>
<evidence type="ECO:0000256" key="2">
    <source>
        <dbReference type="HAMAP-Rule" id="MF_00686"/>
    </source>
</evidence>
<dbReference type="InterPro" id="IPR036766">
    <property type="entry name" value="Fe_traffick_prot_YggX_sf"/>
</dbReference>
<keyword evidence="5" id="KW-1185">Reference proteome</keyword>
<dbReference type="EMBL" id="BNJG01000008">
    <property type="protein sequence ID" value="GHO61011.1"/>
    <property type="molecule type" value="Genomic_DNA"/>
</dbReference>
<comment type="function">
    <text evidence="2">Could be a mediator in iron transactions between iron acquisition and iron-requiring processes, such as synthesis and/or repair of Fe-S clusters in biosynthetic enzymes.</text>
</comment>
<evidence type="ECO:0000313" key="4">
    <source>
        <dbReference type="EMBL" id="GHO61011.1"/>
    </source>
</evidence>
<feature type="region of interest" description="Disordered" evidence="3">
    <location>
        <begin position="173"/>
        <end position="201"/>
    </location>
</feature>
<dbReference type="InterPro" id="IPR007457">
    <property type="entry name" value="Fe_traffick_prot_YggX"/>
</dbReference>
<protein>
    <recommendedName>
        <fullName evidence="2">Probable Fe(2+)-trafficking protein</fullName>
    </recommendedName>
</protein>
<organism evidence="4 5">
    <name type="scientific">Ktedonobacter robiniae</name>
    <dbReference type="NCBI Taxonomy" id="2778365"/>
    <lineage>
        <taxon>Bacteria</taxon>
        <taxon>Bacillati</taxon>
        <taxon>Chloroflexota</taxon>
        <taxon>Ktedonobacteria</taxon>
        <taxon>Ktedonobacterales</taxon>
        <taxon>Ktedonobacteraceae</taxon>
        <taxon>Ktedonobacter</taxon>
    </lineage>
</organism>
<evidence type="ECO:0000313" key="5">
    <source>
        <dbReference type="Proteomes" id="UP000654345"/>
    </source>
</evidence>
<dbReference type="NCBIfam" id="NF003817">
    <property type="entry name" value="PRK05408.1"/>
    <property type="match status" value="2"/>
</dbReference>
<dbReference type="PANTHER" id="PTHR36965:SF1">
    <property type="entry name" value="FE(2+)-TRAFFICKING PROTEIN-RELATED"/>
    <property type="match status" value="1"/>
</dbReference>
<dbReference type="Proteomes" id="UP000654345">
    <property type="component" value="Unassembled WGS sequence"/>
</dbReference>
<dbReference type="HAMAP" id="MF_00686">
    <property type="entry name" value="Fe_traffic_YggX"/>
    <property type="match status" value="2"/>
</dbReference>
<dbReference type="Pfam" id="PF04362">
    <property type="entry name" value="Iron_traffic"/>
    <property type="match status" value="2"/>
</dbReference>
<dbReference type="RefSeq" id="WP_236039197.1">
    <property type="nucleotide sequence ID" value="NZ_BNJG01000008.1"/>
</dbReference>
<proteinExistence type="inferred from homology"/>
<reference evidence="4 5" key="1">
    <citation type="journal article" date="2021" name="Int. J. Syst. Evol. Microbiol.">
        <title>Reticulibacter mediterranei gen. nov., sp. nov., within the new family Reticulibacteraceae fam. nov., and Ktedonospora formicarum gen. nov., sp. nov., Ktedonobacter robiniae sp. nov., Dictyobacter formicarum sp. nov. and Dictyobacter arantiisoli sp. nov., belonging to the class Ktedonobacteria.</title>
        <authorList>
            <person name="Yabe S."/>
            <person name="Zheng Y."/>
            <person name="Wang C.M."/>
            <person name="Sakai Y."/>
            <person name="Abe K."/>
            <person name="Yokota A."/>
            <person name="Donadio S."/>
            <person name="Cavaletti L."/>
            <person name="Monciardini P."/>
        </authorList>
    </citation>
    <scope>NUCLEOTIDE SEQUENCE [LARGE SCALE GENOMIC DNA]</scope>
    <source>
        <strain evidence="4 5">SOSP1-30</strain>
    </source>
</reference>
<dbReference type="PANTHER" id="PTHR36965">
    <property type="entry name" value="FE(2+)-TRAFFICKING PROTEIN-RELATED"/>
    <property type="match status" value="1"/>
</dbReference>
<comment type="similarity">
    <text evidence="2">Belongs to the Fe(2+)-trafficking protein family.</text>
</comment>
<dbReference type="SUPFAM" id="SSF111148">
    <property type="entry name" value="YggX-like"/>
    <property type="match status" value="2"/>
</dbReference>
<evidence type="ECO:0000256" key="3">
    <source>
        <dbReference type="SAM" id="MobiDB-lite"/>
    </source>
</evidence>
<keyword evidence="1 2" id="KW-0408">Iron</keyword>
<comment type="caution">
    <text evidence="4">The sequence shown here is derived from an EMBL/GenBank/DDBJ whole genome shotgun (WGS) entry which is preliminary data.</text>
</comment>